<keyword evidence="9" id="KW-1185">Reference proteome</keyword>
<dbReference type="AlphaFoldDB" id="A0A1H7LRF5"/>
<dbReference type="EMBL" id="FNZR01000003">
    <property type="protein sequence ID" value="SEL01521.1"/>
    <property type="molecule type" value="Genomic_DNA"/>
</dbReference>
<feature type="transmembrane region" description="Helical" evidence="6">
    <location>
        <begin position="94"/>
        <end position="115"/>
    </location>
</feature>
<protein>
    <submittedName>
        <fullName evidence="8">EamA-like transporter family protein</fullName>
    </submittedName>
</protein>
<comment type="similarity">
    <text evidence="2">Belongs to the EamA transporter family.</text>
</comment>
<keyword evidence="5 6" id="KW-0472">Membrane</keyword>
<dbReference type="STRING" id="332977.SAMN05421740_103245"/>
<feature type="transmembrane region" description="Helical" evidence="6">
    <location>
        <begin position="7"/>
        <end position="28"/>
    </location>
</feature>
<feature type="transmembrane region" description="Helical" evidence="6">
    <location>
        <begin position="244"/>
        <end position="263"/>
    </location>
</feature>
<keyword evidence="3 6" id="KW-0812">Transmembrane</keyword>
<evidence type="ECO:0000256" key="3">
    <source>
        <dbReference type="ARBA" id="ARBA00022692"/>
    </source>
</evidence>
<feature type="transmembrane region" description="Helical" evidence="6">
    <location>
        <begin position="213"/>
        <end position="232"/>
    </location>
</feature>
<sequence>MSRQQSIILMFAASFCWATGFIAMSVILESVNAVTLLFFRYLIVIAVLIPIILKTEGFDFPSRKNILYITGMAVFNVLLMNLLMFEAYRTTTGINIAVISAMNPLTIAFWSAALLKVRFRWIQVIGALLAFFGVLVMVFKGNLYALRTLQFHPGDLWMMVAVFSFGLSAVCSRYATRTISPLNALFYSAIIGLVLLLPIGFQSFEWPDWDINLLSLVLLVGVVSTALAQWFFNVGIKHIGAAESGFIINFNPVFATLISFVFLHEMPVWGQLIGWLTIMAGTALFYNMPKSTLK</sequence>
<proteinExistence type="inferred from homology"/>
<evidence type="ECO:0000256" key="2">
    <source>
        <dbReference type="ARBA" id="ARBA00007362"/>
    </source>
</evidence>
<dbReference type="InterPro" id="IPR000620">
    <property type="entry name" value="EamA_dom"/>
</dbReference>
<evidence type="ECO:0000313" key="8">
    <source>
        <dbReference type="EMBL" id="SEL01521.1"/>
    </source>
</evidence>
<dbReference type="InterPro" id="IPR037185">
    <property type="entry name" value="EmrE-like"/>
</dbReference>
<organism evidence="8 9">
    <name type="scientific">Parapedobacter koreensis</name>
    <dbReference type="NCBI Taxonomy" id="332977"/>
    <lineage>
        <taxon>Bacteria</taxon>
        <taxon>Pseudomonadati</taxon>
        <taxon>Bacteroidota</taxon>
        <taxon>Sphingobacteriia</taxon>
        <taxon>Sphingobacteriales</taxon>
        <taxon>Sphingobacteriaceae</taxon>
        <taxon>Parapedobacter</taxon>
    </lineage>
</organism>
<dbReference type="SUPFAM" id="SSF103481">
    <property type="entry name" value="Multidrug resistance efflux transporter EmrE"/>
    <property type="match status" value="2"/>
</dbReference>
<evidence type="ECO:0000256" key="4">
    <source>
        <dbReference type="ARBA" id="ARBA00022989"/>
    </source>
</evidence>
<feature type="domain" description="EamA" evidence="7">
    <location>
        <begin position="6"/>
        <end position="138"/>
    </location>
</feature>
<keyword evidence="4 6" id="KW-1133">Transmembrane helix</keyword>
<gene>
    <name evidence="8" type="ORF">SAMN05421740_103245</name>
</gene>
<dbReference type="GO" id="GO:0016020">
    <property type="term" value="C:membrane"/>
    <property type="evidence" value="ECO:0007669"/>
    <property type="project" value="UniProtKB-SubCell"/>
</dbReference>
<evidence type="ECO:0000256" key="1">
    <source>
        <dbReference type="ARBA" id="ARBA00004141"/>
    </source>
</evidence>
<feature type="transmembrane region" description="Helical" evidence="6">
    <location>
        <begin position="34"/>
        <end position="53"/>
    </location>
</feature>
<dbReference type="PANTHER" id="PTHR32322">
    <property type="entry name" value="INNER MEMBRANE TRANSPORTER"/>
    <property type="match status" value="1"/>
</dbReference>
<comment type="subcellular location">
    <subcellularLocation>
        <location evidence="1">Membrane</location>
        <topology evidence="1">Multi-pass membrane protein</topology>
    </subcellularLocation>
</comment>
<evidence type="ECO:0000256" key="6">
    <source>
        <dbReference type="SAM" id="Phobius"/>
    </source>
</evidence>
<dbReference type="Pfam" id="PF00892">
    <property type="entry name" value="EamA"/>
    <property type="match status" value="2"/>
</dbReference>
<dbReference type="OrthoDB" id="9150437at2"/>
<name>A0A1H7LRF5_9SPHI</name>
<feature type="transmembrane region" description="Helical" evidence="6">
    <location>
        <begin position="182"/>
        <end position="201"/>
    </location>
</feature>
<evidence type="ECO:0000256" key="5">
    <source>
        <dbReference type="ARBA" id="ARBA00023136"/>
    </source>
</evidence>
<feature type="transmembrane region" description="Helical" evidence="6">
    <location>
        <begin position="269"/>
        <end position="288"/>
    </location>
</feature>
<dbReference type="InterPro" id="IPR050638">
    <property type="entry name" value="AA-Vitamin_Transporters"/>
</dbReference>
<dbReference type="RefSeq" id="WP_090604721.1">
    <property type="nucleotide sequence ID" value="NZ_FNZR01000003.1"/>
</dbReference>
<feature type="transmembrane region" description="Helical" evidence="6">
    <location>
        <begin position="122"/>
        <end position="144"/>
    </location>
</feature>
<feature type="transmembrane region" description="Helical" evidence="6">
    <location>
        <begin position="65"/>
        <end position="88"/>
    </location>
</feature>
<dbReference type="PANTHER" id="PTHR32322:SF2">
    <property type="entry name" value="EAMA DOMAIN-CONTAINING PROTEIN"/>
    <property type="match status" value="1"/>
</dbReference>
<feature type="domain" description="EamA" evidence="7">
    <location>
        <begin position="153"/>
        <end position="285"/>
    </location>
</feature>
<evidence type="ECO:0000259" key="7">
    <source>
        <dbReference type="Pfam" id="PF00892"/>
    </source>
</evidence>
<accession>A0A1H7LRF5</accession>
<dbReference type="Proteomes" id="UP000198916">
    <property type="component" value="Unassembled WGS sequence"/>
</dbReference>
<reference evidence="9" key="1">
    <citation type="submission" date="2016-10" db="EMBL/GenBank/DDBJ databases">
        <authorList>
            <person name="Varghese N."/>
            <person name="Submissions S."/>
        </authorList>
    </citation>
    <scope>NUCLEOTIDE SEQUENCE [LARGE SCALE GENOMIC DNA]</scope>
    <source>
        <strain evidence="9">Jip14</strain>
    </source>
</reference>
<evidence type="ECO:0000313" key="9">
    <source>
        <dbReference type="Proteomes" id="UP000198916"/>
    </source>
</evidence>
<feature type="transmembrane region" description="Helical" evidence="6">
    <location>
        <begin position="156"/>
        <end position="175"/>
    </location>
</feature>